<sequence length="426" mass="43968">MTEDKNQNIQNKSQNQASRSNLNTADKSQNKLLTKAAIVGVVAGLLGGGVSYVGLEQYSNYAGSSSAQTSISSSSASISKTSAKNSGTMTSAYNKVKGAVVSVINLKKNSTRKSNSIYDLFGGSDDDSSSSSSSSTTKYTTYSEGSGVIYLKSNGKGYIVTNNHVISGSDKVQVVLASGKTVDAKVVGKDSTSDLAVLSIDAKYVTQTASFGDSKSLITGQTVIAVGSPMGSEYASSVTQGIISAPSRTITTSSNQQTVIQTDAAINPGNSGGPLVNSAGQVIGINSMKLSQSTDGTSVEGMGFAIPSNEVVTIINQLVKNGKVTRPQLGIKVISLSELSSAYKEQLGIKTNLKSGIYVASVTKNSAASAAGMKSGDIITKVDGTSVSDVVSLHEILYKHKIGDKVTVTVDRNGKTVNLDVTLKSN</sequence>
<dbReference type="Pfam" id="PF13180">
    <property type="entry name" value="PDZ_2"/>
    <property type="match status" value="1"/>
</dbReference>
<dbReference type="SUPFAM" id="SSF50156">
    <property type="entry name" value="PDZ domain-like"/>
    <property type="match status" value="1"/>
</dbReference>
<comment type="similarity">
    <text evidence="1">Belongs to the peptidase S1C family.</text>
</comment>
<dbReference type="GO" id="GO:0004252">
    <property type="term" value="F:serine-type endopeptidase activity"/>
    <property type="evidence" value="ECO:0007669"/>
    <property type="project" value="InterPro"/>
</dbReference>
<dbReference type="InterPro" id="IPR009003">
    <property type="entry name" value="Peptidase_S1_PA"/>
</dbReference>
<evidence type="ECO:0000259" key="7">
    <source>
        <dbReference type="PROSITE" id="PS50106"/>
    </source>
</evidence>
<dbReference type="InterPro" id="IPR001940">
    <property type="entry name" value="Peptidase_S1C"/>
</dbReference>
<dbReference type="Gene3D" id="2.30.42.10">
    <property type="match status" value="1"/>
</dbReference>
<keyword evidence="4" id="KW-0720">Serine protease</keyword>
<evidence type="ECO:0000256" key="6">
    <source>
        <dbReference type="SAM" id="Phobius"/>
    </source>
</evidence>
<feature type="domain" description="PDZ" evidence="7">
    <location>
        <begin position="333"/>
        <end position="414"/>
    </location>
</feature>
<organism evidence="8 9">
    <name type="scientific">Lactobacillus mulieris</name>
    <dbReference type="NCBI Taxonomy" id="2508708"/>
    <lineage>
        <taxon>Bacteria</taxon>
        <taxon>Bacillati</taxon>
        <taxon>Bacillota</taxon>
        <taxon>Bacilli</taxon>
        <taxon>Lactobacillales</taxon>
        <taxon>Lactobacillaceae</taxon>
        <taxon>Lactobacillus</taxon>
    </lineage>
</organism>
<keyword evidence="3" id="KW-0378">Hydrolase</keyword>
<evidence type="ECO:0000256" key="2">
    <source>
        <dbReference type="ARBA" id="ARBA00022670"/>
    </source>
</evidence>
<dbReference type="InterPro" id="IPR001478">
    <property type="entry name" value="PDZ"/>
</dbReference>
<name>A0AAP3M3P5_9LACO</name>
<feature type="region of interest" description="Disordered" evidence="5">
    <location>
        <begin position="1"/>
        <end position="24"/>
    </location>
</feature>
<dbReference type="PRINTS" id="PR00834">
    <property type="entry name" value="PROTEASES2C"/>
</dbReference>
<dbReference type="EMBL" id="JAKHLF010000005">
    <property type="protein sequence ID" value="MCZ3844714.1"/>
    <property type="molecule type" value="Genomic_DNA"/>
</dbReference>
<evidence type="ECO:0000313" key="8">
    <source>
        <dbReference type="EMBL" id="MCZ3844714.1"/>
    </source>
</evidence>
<keyword evidence="6" id="KW-0812">Transmembrane</keyword>
<evidence type="ECO:0000313" key="9">
    <source>
        <dbReference type="Proteomes" id="UP001213015"/>
    </source>
</evidence>
<feature type="compositionally biased region" description="Low complexity" evidence="5">
    <location>
        <begin position="7"/>
        <end position="16"/>
    </location>
</feature>
<accession>A0AAP3M3P5</accession>
<dbReference type="Pfam" id="PF13365">
    <property type="entry name" value="Trypsin_2"/>
    <property type="match status" value="1"/>
</dbReference>
<keyword evidence="6" id="KW-1133">Transmembrane helix</keyword>
<dbReference type="InterPro" id="IPR036034">
    <property type="entry name" value="PDZ_sf"/>
</dbReference>
<keyword evidence="2" id="KW-0645">Protease</keyword>
<evidence type="ECO:0000256" key="4">
    <source>
        <dbReference type="ARBA" id="ARBA00022825"/>
    </source>
</evidence>
<evidence type="ECO:0000256" key="1">
    <source>
        <dbReference type="ARBA" id="ARBA00010541"/>
    </source>
</evidence>
<dbReference type="PANTHER" id="PTHR43343:SF3">
    <property type="entry name" value="PROTEASE DO-LIKE 8, CHLOROPLASTIC"/>
    <property type="match status" value="1"/>
</dbReference>
<dbReference type="Gene3D" id="2.40.10.10">
    <property type="entry name" value="Trypsin-like serine proteases"/>
    <property type="match status" value="2"/>
</dbReference>
<evidence type="ECO:0000256" key="5">
    <source>
        <dbReference type="SAM" id="MobiDB-lite"/>
    </source>
</evidence>
<evidence type="ECO:0000256" key="3">
    <source>
        <dbReference type="ARBA" id="ARBA00022801"/>
    </source>
</evidence>
<dbReference type="InterPro" id="IPR043504">
    <property type="entry name" value="Peptidase_S1_PA_chymotrypsin"/>
</dbReference>
<dbReference type="PANTHER" id="PTHR43343">
    <property type="entry name" value="PEPTIDASE S12"/>
    <property type="match status" value="1"/>
</dbReference>
<dbReference type="GeneID" id="97458796"/>
<keyword evidence="6" id="KW-0472">Membrane</keyword>
<proteinExistence type="inferred from homology"/>
<dbReference type="RefSeq" id="WP_006587544.1">
    <property type="nucleotide sequence ID" value="NZ_CABMGH010000068.1"/>
</dbReference>
<comment type="caution">
    <text evidence="8">The sequence shown here is derived from an EMBL/GenBank/DDBJ whole genome shotgun (WGS) entry which is preliminary data.</text>
</comment>
<gene>
    <name evidence="8" type="ORF">L2422_04155</name>
</gene>
<protein>
    <submittedName>
        <fullName evidence="8">Trypsin-like peptidase domain-containing protein</fullName>
    </submittedName>
</protein>
<dbReference type="CDD" id="cd06781">
    <property type="entry name" value="cpPDZ_BsHtra-like"/>
    <property type="match status" value="1"/>
</dbReference>
<reference evidence="8" key="1">
    <citation type="submission" date="2022-01" db="EMBL/GenBank/DDBJ databases">
        <title>VMRC isolate genome collection.</title>
        <authorList>
            <person name="France M."/>
            <person name="Rutt L."/>
            <person name="Humphrys M."/>
            <person name="Ravel J."/>
        </authorList>
    </citation>
    <scope>NUCLEOTIDE SEQUENCE</scope>
    <source>
        <strain evidence="8">C0127B5</strain>
    </source>
</reference>
<dbReference type="GO" id="GO:0006508">
    <property type="term" value="P:proteolysis"/>
    <property type="evidence" value="ECO:0007669"/>
    <property type="project" value="UniProtKB-KW"/>
</dbReference>
<dbReference type="AlphaFoldDB" id="A0AAP3M3P5"/>
<dbReference type="SMART" id="SM00228">
    <property type="entry name" value="PDZ"/>
    <property type="match status" value="1"/>
</dbReference>
<dbReference type="PROSITE" id="PS50106">
    <property type="entry name" value="PDZ"/>
    <property type="match status" value="1"/>
</dbReference>
<feature type="transmembrane region" description="Helical" evidence="6">
    <location>
        <begin position="36"/>
        <end position="55"/>
    </location>
</feature>
<dbReference type="InterPro" id="IPR051201">
    <property type="entry name" value="Chloro_Bact_Ser_Proteases"/>
</dbReference>
<dbReference type="SUPFAM" id="SSF50494">
    <property type="entry name" value="Trypsin-like serine proteases"/>
    <property type="match status" value="1"/>
</dbReference>
<dbReference type="Proteomes" id="UP001213015">
    <property type="component" value="Unassembled WGS sequence"/>
</dbReference>